<organism evidence="1 2">
    <name type="scientific">Panagrolaimus sp. PS1159</name>
    <dbReference type="NCBI Taxonomy" id="55785"/>
    <lineage>
        <taxon>Eukaryota</taxon>
        <taxon>Metazoa</taxon>
        <taxon>Ecdysozoa</taxon>
        <taxon>Nematoda</taxon>
        <taxon>Chromadorea</taxon>
        <taxon>Rhabditida</taxon>
        <taxon>Tylenchina</taxon>
        <taxon>Panagrolaimomorpha</taxon>
        <taxon>Panagrolaimoidea</taxon>
        <taxon>Panagrolaimidae</taxon>
        <taxon>Panagrolaimus</taxon>
    </lineage>
</organism>
<accession>A0AC35GEK3</accession>
<name>A0AC35GEK3_9BILA</name>
<dbReference type="Proteomes" id="UP000887580">
    <property type="component" value="Unplaced"/>
</dbReference>
<protein>
    <submittedName>
        <fullName evidence="2">DUF38 domain-containing protein</fullName>
    </submittedName>
</protein>
<evidence type="ECO:0000313" key="1">
    <source>
        <dbReference type="Proteomes" id="UP000887580"/>
    </source>
</evidence>
<proteinExistence type="predicted"/>
<reference evidence="2" key="1">
    <citation type="submission" date="2022-11" db="UniProtKB">
        <authorList>
            <consortium name="WormBaseParasite"/>
        </authorList>
    </citation>
    <scope>IDENTIFICATION</scope>
</reference>
<evidence type="ECO:0000313" key="2">
    <source>
        <dbReference type="WBParaSite" id="PS1159_v2.g4349.t1"/>
    </source>
</evidence>
<sequence>MDSILDRRGRSLYPQEILDRIYMFGKNGEEFRRLCYTSRKENDMSCFAFFRNQILRHQKVMETTIVGELKQHIGVYIENPTTARHNGMVAVVHPSKIFTLFNLKLQRQITLDSLNAVECKETLQYLKQHVKIVQPESFCLFIRNCNISADDIAAFVNDSDPSKRILRLQLLYKTVILQGPAELLNKICCTRVRFDADSGSFNSAQRFNYFLNAVMRQESPLYKLDIESAYGRFDDASYSAFVKRNIVIGGKFGVDAYRLPEPSSKPTQLSQIYGPFDRKLAFYRFKRTNKWAWRHV</sequence>
<dbReference type="WBParaSite" id="PS1159_v2.g4349.t1">
    <property type="protein sequence ID" value="PS1159_v2.g4349.t1"/>
    <property type="gene ID" value="PS1159_v2.g4349"/>
</dbReference>